<dbReference type="GO" id="GO:0005886">
    <property type="term" value="C:plasma membrane"/>
    <property type="evidence" value="ECO:0007669"/>
    <property type="project" value="UniProtKB-SubCell"/>
</dbReference>
<reference evidence="11 12" key="1">
    <citation type="submission" date="2019-12" db="EMBL/GenBank/DDBJ databases">
        <title>Genome sequencing and assembly of endphytes of Porphyra tenera.</title>
        <authorList>
            <person name="Park J.M."/>
            <person name="Shin R."/>
            <person name="Jo S.H."/>
        </authorList>
    </citation>
    <scope>NUCLEOTIDE SEQUENCE [LARGE SCALE GENOMIC DNA]</scope>
    <source>
        <strain evidence="11 12">GPM4</strain>
    </source>
</reference>
<dbReference type="HAMAP" id="MF_00911">
    <property type="entry name" value="FtsQ_subfam"/>
    <property type="match status" value="1"/>
</dbReference>
<dbReference type="GO" id="GO:0043093">
    <property type="term" value="P:FtsZ-dependent cytokinesis"/>
    <property type="evidence" value="ECO:0007669"/>
    <property type="project" value="UniProtKB-UniRule"/>
</dbReference>
<dbReference type="GO" id="GO:0090529">
    <property type="term" value="P:cell septum assembly"/>
    <property type="evidence" value="ECO:0007669"/>
    <property type="project" value="InterPro"/>
</dbReference>
<evidence type="ECO:0000256" key="6">
    <source>
        <dbReference type="ARBA" id="ARBA00022989"/>
    </source>
</evidence>
<dbReference type="RefSeq" id="WP_160181273.1">
    <property type="nucleotide sequence ID" value="NZ_CP047656.1"/>
</dbReference>
<gene>
    <name evidence="9" type="primary">ftsQ</name>
    <name evidence="11" type="ORF">FX988_03412</name>
</gene>
<dbReference type="PANTHER" id="PTHR35851:SF1">
    <property type="entry name" value="CELL DIVISION PROTEIN FTSQ"/>
    <property type="match status" value="1"/>
</dbReference>
<sequence length="253" mass="28513">MTSEAMTDKAKPNFRFIGGMAFLLILLAGIVYGAWAIKSWAEDEQKSPVREIALSGDLRFVSQNDVETLIRKTQPGSFFELNVEQAHQDIEQLPWVFRASIRKRWPNSLKIYVLEQTPAARWNDDLILNQYGDAFEGAVAKGMTPPQLPSLFGPGGSEHTALDGYNSMQALLVSAGMSIDELFLSERFAWHLKLVNGISLNLGRNEYIARLQRFIDLYPLLKKNEKAVDYVDLRYDTGLAVGWKSPEQPSQES</sequence>
<accession>A0A857JMN6</accession>
<dbReference type="Proteomes" id="UP000464524">
    <property type="component" value="Chromosome"/>
</dbReference>
<feature type="domain" description="POTRA" evidence="10">
    <location>
        <begin position="47"/>
        <end position="116"/>
    </location>
</feature>
<dbReference type="InterPro" id="IPR005548">
    <property type="entry name" value="Cell_div_FtsQ/DivIB_C"/>
</dbReference>
<keyword evidence="2 9" id="KW-1003">Cell membrane</keyword>
<dbReference type="Gene3D" id="3.10.20.310">
    <property type="entry name" value="membrane protein fhac"/>
    <property type="match status" value="1"/>
</dbReference>
<evidence type="ECO:0000256" key="8">
    <source>
        <dbReference type="ARBA" id="ARBA00023306"/>
    </source>
</evidence>
<evidence type="ECO:0000256" key="4">
    <source>
        <dbReference type="ARBA" id="ARBA00022618"/>
    </source>
</evidence>
<dbReference type="Pfam" id="PF08478">
    <property type="entry name" value="POTRA_1"/>
    <property type="match status" value="1"/>
</dbReference>
<evidence type="ECO:0000256" key="7">
    <source>
        <dbReference type="ARBA" id="ARBA00023136"/>
    </source>
</evidence>
<dbReference type="InterPro" id="IPR034746">
    <property type="entry name" value="POTRA"/>
</dbReference>
<dbReference type="PROSITE" id="PS51779">
    <property type="entry name" value="POTRA"/>
    <property type="match status" value="1"/>
</dbReference>
<dbReference type="Pfam" id="PF03799">
    <property type="entry name" value="FtsQ_DivIB_C"/>
    <property type="match status" value="1"/>
</dbReference>
<dbReference type="EMBL" id="CP047656">
    <property type="protein sequence ID" value="QHJ13153.1"/>
    <property type="molecule type" value="Genomic_DNA"/>
</dbReference>
<keyword evidence="6 9" id="KW-1133">Transmembrane helix</keyword>
<proteinExistence type="inferred from homology"/>
<keyword evidence="3 9" id="KW-0997">Cell inner membrane</keyword>
<dbReference type="KEGG" id="pmes:FX988_03412"/>
<keyword evidence="12" id="KW-1185">Reference proteome</keyword>
<comment type="subunit">
    <text evidence="9">Part of a complex composed of FtsB, FtsL and FtsQ.</text>
</comment>
<keyword evidence="8 9" id="KW-0131">Cell cycle</keyword>
<dbReference type="InterPro" id="IPR026579">
    <property type="entry name" value="FtsQ"/>
</dbReference>
<dbReference type="PANTHER" id="PTHR35851">
    <property type="entry name" value="CELL DIVISION PROTEIN FTSQ"/>
    <property type="match status" value="1"/>
</dbReference>
<evidence type="ECO:0000256" key="2">
    <source>
        <dbReference type="ARBA" id="ARBA00022475"/>
    </source>
</evidence>
<name>A0A857JMN6_9ALTE</name>
<comment type="function">
    <text evidence="9">Essential cell division protein. May link together the upstream cell division proteins, which are predominantly cytoplasmic, with the downstream cell division proteins, which are predominantly periplasmic. May control correct divisome assembly.</text>
</comment>
<evidence type="ECO:0000259" key="10">
    <source>
        <dbReference type="PROSITE" id="PS51779"/>
    </source>
</evidence>
<keyword evidence="5 9" id="KW-0812">Transmembrane</keyword>
<evidence type="ECO:0000256" key="1">
    <source>
        <dbReference type="ARBA" id="ARBA00004370"/>
    </source>
</evidence>
<dbReference type="GO" id="GO:0032153">
    <property type="term" value="C:cell division site"/>
    <property type="evidence" value="ECO:0007669"/>
    <property type="project" value="UniProtKB-UniRule"/>
</dbReference>
<evidence type="ECO:0000313" key="11">
    <source>
        <dbReference type="EMBL" id="QHJ13153.1"/>
    </source>
</evidence>
<dbReference type="InterPro" id="IPR045335">
    <property type="entry name" value="FtsQ_C_sf"/>
</dbReference>
<comment type="subcellular location">
    <subcellularLocation>
        <location evidence="9">Cell inner membrane</location>
        <topology evidence="9">Single-pass type II membrane protein</topology>
    </subcellularLocation>
    <subcellularLocation>
        <location evidence="1">Membrane</location>
    </subcellularLocation>
    <text evidence="9">Localizes to the division septum.</text>
</comment>
<keyword evidence="7 9" id="KW-0472">Membrane</keyword>
<dbReference type="AlphaFoldDB" id="A0A857JMN6"/>
<organism evidence="11 12">
    <name type="scientific">Paraglaciecola mesophila</name>
    <dbReference type="NCBI Taxonomy" id="197222"/>
    <lineage>
        <taxon>Bacteria</taxon>
        <taxon>Pseudomonadati</taxon>
        <taxon>Pseudomonadota</taxon>
        <taxon>Gammaproteobacteria</taxon>
        <taxon>Alteromonadales</taxon>
        <taxon>Alteromonadaceae</taxon>
        <taxon>Paraglaciecola</taxon>
    </lineage>
</organism>
<evidence type="ECO:0000256" key="5">
    <source>
        <dbReference type="ARBA" id="ARBA00022692"/>
    </source>
</evidence>
<dbReference type="Gene3D" id="3.40.50.11690">
    <property type="entry name" value="Cell division protein FtsQ/DivIB"/>
    <property type="match status" value="1"/>
</dbReference>
<evidence type="ECO:0000256" key="9">
    <source>
        <dbReference type="HAMAP-Rule" id="MF_00911"/>
    </source>
</evidence>
<evidence type="ECO:0000313" key="12">
    <source>
        <dbReference type="Proteomes" id="UP000464524"/>
    </source>
</evidence>
<evidence type="ECO:0000256" key="3">
    <source>
        <dbReference type="ARBA" id="ARBA00022519"/>
    </source>
</evidence>
<dbReference type="InterPro" id="IPR013685">
    <property type="entry name" value="POTRA_FtsQ_type"/>
</dbReference>
<protein>
    <recommendedName>
        <fullName evidence="9">Cell division protein FtsQ</fullName>
    </recommendedName>
</protein>
<dbReference type="OrthoDB" id="9790370at2"/>
<comment type="similarity">
    <text evidence="9">Belongs to the FtsQ/DivIB family. FtsQ subfamily.</text>
</comment>
<keyword evidence="4 9" id="KW-0132">Cell division</keyword>